<dbReference type="InterPro" id="IPR002645">
    <property type="entry name" value="STAS_dom"/>
</dbReference>
<accession>A0ABQ3XKC3</accession>
<dbReference type="RefSeq" id="WP_203804428.1">
    <property type="nucleotide sequence ID" value="NZ_BAAAQE010000093.1"/>
</dbReference>
<proteinExistence type="predicted"/>
<evidence type="ECO:0000313" key="2">
    <source>
        <dbReference type="EMBL" id="GID58953.1"/>
    </source>
</evidence>
<dbReference type="Gene3D" id="3.30.750.24">
    <property type="entry name" value="STAS domain"/>
    <property type="match status" value="1"/>
</dbReference>
<sequence length="118" mass="12437">MPDDYYSISLAPVDTGPGGQPTRRVLLTGEFDIDTREELTSRLLDVVETTAGGPGGGRIVVDLAGVRFIDSEALGGIIDGYQAADRAGLDFRIANPAGIVKRLFEIIGLDHLLEPAAG</sequence>
<feature type="domain" description="STAS" evidence="1">
    <location>
        <begin position="27"/>
        <end position="118"/>
    </location>
</feature>
<dbReference type="InterPro" id="IPR036513">
    <property type="entry name" value="STAS_dom_sf"/>
</dbReference>
<protein>
    <recommendedName>
        <fullName evidence="1">STAS domain-containing protein</fullName>
    </recommendedName>
</protein>
<dbReference type="InterPro" id="IPR058548">
    <property type="entry name" value="MlaB-like_STAS"/>
</dbReference>
<dbReference type="SUPFAM" id="SSF52091">
    <property type="entry name" value="SpoIIaa-like"/>
    <property type="match status" value="1"/>
</dbReference>
<reference evidence="2 3" key="1">
    <citation type="submission" date="2021-01" db="EMBL/GenBank/DDBJ databases">
        <title>Whole genome shotgun sequence of Actinoplanes couchii NBRC 106145.</title>
        <authorList>
            <person name="Komaki H."/>
            <person name="Tamura T."/>
        </authorList>
    </citation>
    <scope>NUCLEOTIDE SEQUENCE [LARGE SCALE GENOMIC DNA]</scope>
    <source>
        <strain evidence="2 3">NBRC 106145</strain>
    </source>
</reference>
<dbReference type="EMBL" id="BOMG01000092">
    <property type="protein sequence ID" value="GID58953.1"/>
    <property type="molecule type" value="Genomic_DNA"/>
</dbReference>
<organism evidence="2 3">
    <name type="scientific">Actinoplanes couchii</name>
    <dbReference type="NCBI Taxonomy" id="403638"/>
    <lineage>
        <taxon>Bacteria</taxon>
        <taxon>Bacillati</taxon>
        <taxon>Actinomycetota</taxon>
        <taxon>Actinomycetes</taxon>
        <taxon>Micromonosporales</taxon>
        <taxon>Micromonosporaceae</taxon>
        <taxon>Actinoplanes</taxon>
    </lineage>
</organism>
<name>A0ABQ3XKC3_9ACTN</name>
<evidence type="ECO:0000259" key="1">
    <source>
        <dbReference type="PROSITE" id="PS50801"/>
    </source>
</evidence>
<dbReference type="CDD" id="cd07043">
    <property type="entry name" value="STAS_anti-anti-sigma_factors"/>
    <property type="match status" value="1"/>
</dbReference>
<dbReference type="PANTHER" id="PTHR33495">
    <property type="entry name" value="ANTI-SIGMA FACTOR ANTAGONIST TM_1081-RELATED-RELATED"/>
    <property type="match status" value="1"/>
</dbReference>
<comment type="caution">
    <text evidence="2">The sequence shown here is derived from an EMBL/GenBank/DDBJ whole genome shotgun (WGS) entry which is preliminary data.</text>
</comment>
<dbReference type="Proteomes" id="UP000612282">
    <property type="component" value="Unassembled WGS sequence"/>
</dbReference>
<dbReference type="PROSITE" id="PS50801">
    <property type="entry name" value="STAS"/>
    <property type="match status" value="1"/>
</dbReference>
<dbReference type="PANTHER" id="PTHR33495:SF2">
    <property type="entry name" value="ANTI-SIGMA FACTOR ANTAGONIST TM_1081-RELATED"/>
    <property type="match status" value="1"/>
</dbReference>
<evidence type="ECO:0000313" key="3">
    <source>
        <dbReference type="Proteomes" id="UP000612282"/>
    </source>
</evidence>
<dbReference type="Pfam" id="PF13466">
    <property type="entry name" value="STAS_2"/>
    <property type="match status" value="1"/>
</dbReference>
<keyword evidence="3" id="KW-1185">Reference proteome</keyword>
<gene>
    <name evidence="2" type="ORF">Aco03nite_073570</name>
</gene>